<gene>
    <name evidence="1" type="ORF">AS888_12065</name>
</gene>
<accession>A0A120GRA3</accession>
<organism evidence="1 2">
    <name type="scientific">Peribacillus simplex</name>
    <dbReference type="NCBI Taxonomy" id="1478"/>
    <lineage>
        <taxon>Bacteria</taxon>
        <taxon>Bacillati</taxon>
        <taxon>Bacillota</taxon>
        <taxon>Bacilli</taxon>
        <taxon>Bacillales</taxon>
        <taxon>Bacillaceae</taxon>
        <taxon>Peribacillus</taxon>
    </lineage>
</organism>
<evidence type="ECO:0000313" key="1">
    <source>
        <dbReference type="EMBL" id="KWW22562.1"/>
    </source>
</evidence>
<name>A0A120GRA3_9BACI</name>
<dbReference type="AlphaFoldDB" id="A0A120GRA3"/>
<evidence type="ECO:0000313" key="2">
    <source>
        <dbReference type="Proteomes" id="UP000064189"/>
    </source>
</evidence>
<sequence>MMALGKNVVLFGVGVAGVSFLTTKANRGKVKDIWISAKDKTMSFLNRKCSELDPLIEKAGHPDPYDHEDNKMVDEGAMYGIHYYNNAKHG</sequence>
<dbReference type="Proteomes" id="UP000064189">
    <property type="component" value="Unassembled WGS sequence"/>
</dbReference>
<dbReference type="EMBL" id="LNNH01000003">
    <property type="protein sequence ID" value="KWW22562.1"/>
    <property type="molecule type" value="Genomic_DNA"/>
</dbReference>
<proteinExistence type="predicted"/>
<reference evidence="1 2" key="1">
    <citation type="submission" date="2015-11" db="EMBL/GenBank/DDBJ databases">
        <title>Genome Sequence of Bacillus simplex strain VanAntwerpen2.</title>
        <authorList>
            <person name="Couger M.B."/>
        </authorList>
    </citation>
    <scope>NUCLEOTIDE SEQUENCE [LARGE SCALE GENOMIC DNA]</scope>
    <source>
        <strain evidence="1 2">VanAntwerpen02</strain>
    </source>
</reference>
<protein>
    <submittedName>
        <fullName evidence="1">Uncharacterized protein</fullName>
    </submittedName>
</protein>
<keyword evidence="2" id="KW-1185">Reference proteome</keyword>
<comment type="caution">
    <text evidence="1">The sequence shown here is derived from an EMBL/GenBank/DDBJ whole genome shotgun (WGS) entry which is preliminary data.</text>
</comment>